<dbReference type="InterPro" id="IPR011257">
    <property type="entry name" value="DNA_glycosylase"/>
</dbReference>
<dbReference type="RefSeq" id="WP_142704121.1">
    <property type="nucleotide sequence ID" value="NZ_VIRS01000005.1"/>
</dbReference>
<dbReference type="AlphaFoldDB" id="A0A545AV96"/>
<dbReference type="PANTHER" id="PTHR43003:SF5">
    <property type="entry name" value="DNA-3-METHYLADENINE GLYCOSYLASE"/>
    <property type="match status" value="1"/>
</dbReference>
<evidence type="ECO:0000256" key="3">
    <source>
        <dbReference type="ARBA" id="ARBA00022763"/>
    </source>
</evidence>
<evidence type="ECO:0000313" key="6">
    <source>
        <dbReference type="EMBL" id="TQS45257.1"/>
    </source>
</evidence>
<gene>
    <name evidence="6" type="ORF">FL583_09150</name>
</gene>
<dbReference type="EMBL" id="VIRS01000005">
    <property type="protein sequence ID" value="TQS45257.1"/>
    <property type="molecule type" value="Genomic_DNA"/>
</dbReference>
<dbReference type="CDD" id="cd00056">
    <property type="entry name" value="ENDO3c"/>
    <property type="match status" value="1"/>
</dbReference>
<dbReference type="GO" id="GO:0005737">
    <property type="term" value="C:cytoplasm"/>
    <property type="evidence" value="ECO:0007669"/>
    <property type="project" value="TreeGrafter"/>
</dbReference>
<dbReference type="Proteomes" id="UP000317982">
    <property type="component" value="Unassembled WGS sequence"/>
</dbReference>
<sequence length="205" mass="22627">MTPTADAFLSSADPILKDLITRFGPLPDRVTGLGDDPFDMLVLTISSQQLSTRSARAIYERIRARYGGRAPTPDEIWADDPELLRTSTGLSHAKVRALRSLSEHLLTGLLDFDRLRALDDDAMRALVCVTGIGEWTASIFLMFALGRPDVLVRGDLAIRQAIRRAYGLESLPSLAAVTALGEAWRPYRSRACLYLWRSVEISPVG</sequence>
<dbReference type="GO" id="GO:0006285">
    <property type="term" value="P:base-excision repair, AP site formation"/>
    <property type="evidence" value="ECO:0007669"/>
    <property type="project" value="TreeGrafter"/>
</dbReference>
<keyword evidence="4" id="KW-0234">DNA repair</keyword>
<evidence type="ECO:0000313" key="7">
    <source>
        <dbReference type="Proteomes" id="UP000317982"/>
    </source>
</evidence>
<dbReference type="EC" id="3.2.2.21" evidence="2"/>
<comment type="catalytic activity">
    <reaction evidence="1">
        <text>Hydrolysis of alkylated DNA, releasing 3-methyladenine, 3-methylguanine, 7-methylguanine and 7-methyladenine.</text>
        <dbReference type="EC" id="3.2.2.21"/>
    </reaction>
</comment>
<keyword evidence="7" id="KW-1185">Reference proteome</keyword>
<name>A0A545AV96_9ACTN</name>
<keyword evidence="3" id="KW-0227">DNA damage</keyword>
<dbReference type="GO" id="GO:0008725">
    <property type="term" value="F:DNA-3-methyladenine glycosylase activity"/>
    <property type="evidence" value="ECO:0007669"/>
    <property type="project" value="TreeGrafter"/>
</dbReference>
<dbReference type="GO" id="GO:0032131">
    <property type="term" value="F:alkylated DNA binding"/>
    <property type="evidence" value="ECO:0007669"/>
    <property type="project" value="TreeGrafter"/>
</dbReference>
<feature type="domain" description="HhH-GPD" evidence="5">
    <location>
        <begin position="46"/>
        <end position="200"/>
    </location>
</feature>
<dbReference type="PANTHER" id="PTHR43003">
    <property type="entry name" value="DNA-3-METHYLADENINE GLYCOSYLASE"/>
    <property type="match status" value="1"/>
</dbReference>
<accession>A0A545AV96</accession>
<proteinExistence type="predicted"/>
<dbReference type="InParanoid" id="A0A545AV96"/>
<protein>
    <recommendedName>
        <fullName evidence="2">DNA-3-methyladenine glycosylase II</fullName>
        <ecNumber evidence="2">3.2.2.21</ecNumber>
    </recommendedName>
</protein>
<dbReference type="SMART" id="SM00478">
    <property type="entry name" value="ENDO3c"/>
    <property type="match status" value="1"/>
</dbReference>
<dbReference type="Gene3D" id="1.10.340.30">
    <property type="entry name" value="Hypothetical protein, domain 2"/>
    <property type="match status" value="1"/>
</dbReference>
<dbReference type="GO" id="GO:0043916">
    <property type="term" value="F:DNA-7-methylguanine glycosylase activity"/>
    <property type="evidence" value="ECO:0007669"/>
    <property type="project" value="TreeGrafter"/>
</dbReference>
<organism evidence="6 7">
    <name type="scientific">Cryptosporangium phraense</name>
    <dbReference type="NCBI Taxonomy" id="2593070"/>
    <lineage>
        <taxon>Bacteria</taxon>
        <taxon>Bacillati</taxon>
        <taxon>Actinomycetota</taxon>
        <taxon>Actinomycetes</taxon>
        <taxon>Cryptosporangiales</taxon>
        <taxon>Cryptosporangiaceae</taxon>
        <taxon>Cryptosporangium</taxon>
    </lineage>
</organism>
<evidence type="ECO:0000259" key="5">
    <source>
        <dbReference type="SMART" id="SM00478"/>
    </source>
</evidence>
<dbReference type="InterPro" id="IPR003265">
    <property type="entry name" value="HhH-GPD_domain"/>
</dbReference>
<dbReference type="Pfam" id="PF00730">
    <property type="entry name" value="HhH-GPD"/>
    <property type="match status" value="1"/>
</dbReference>
<dbReference type="GO" id="GO:0006307">
    <property type="term" value="P:DNA alkylation repair"/>
    <property type="evidence" value="ECO:0007669"/>
    <property type="project" value="TreeGrafter"/>
</dbReference>
<dbReference type="SUPFAM" id="SSF48150">
    <property type="entry name" value="DNA-glycosylase"/>
    <property type="match status" value="1"/>
</dbReference>
<dbReference type="Gene3D" id="1.10.1670.40">
    <property type="match status" value="1"/>
</dbReference>
<dbReference type="GO" id="GO:0032993">
    <property type="term" value="C:protein-DNA complex"/>
    <property type="evidence" value="ECO:0007669"/>
    <property type="project" value="TreeGrafter"/>
</dbReference>
<reference evidence="6 7" key="1">
    <citation type="submission" date="2019-07" db="EMBL/GenBank/DDBJ databases">
        <title>Cryptosporangium phraense sp. nov., isolated from plant litter.</title>
        <authorList>
            <person name="Suriyachadkun C."/>
        </authorList>
    </citation>
    <scope>NUCLEOTIDE SEQUENCE [LARGE SCALE GENOMIC DNA]</scope>
    <source>
        <strain evidence="6 7">A-T 5661</strain>
    </source>
</reference>
<evidence type="ECO:0000256" key="2">
    <source>
        <dbReference type="ARBA" id="ARBA00012000"/>
    </source>
</evidence>
<evidence type="ECO:0000256" key="1">
    <source>
        <dbReference type="ARBA" id="ARBA00000086"/>
    </source>
</evidence>
<dbReference type="InterPro" id="IPR051912">
    <property type="entry name" value="Alkylbase_DNA_Glycosylase/TA"/>
</dbReference>
<comment type="caution">
    <text evidence="6">The sequence shown here is derived from an EMBL/GenBank/DDBJ whole genome shotgun (WGS) entry which is preliminary data.</text>
</comment>
<dbReference type="OrthoDB" id="9811249at2"/>
<evidence type="ECO:0000256" key="4">
    <source>
        <dbReference type="ARBA" id="ARBA00023204"/>
    </source>
</evidence>